<sequence>MPLPSDFRAIASTLAAAAALLFSAGAHAQALTLTFDALSAPSGTLAAGVQLQHTSNTHFVVSGAGYLVEPAPAGKFLAYYGLSNQSETLSLAPGTSGTFALLSLDLAGMLGDGGGTLTDQLSIQITGTKLYGGMVSTSQPLALTPGRFTHYDSSYFAGFTGLTSVQFSGIGFNYARYVGVDNIALNISPVPEPETYVLLLVGLGLVLAAPRAQARGPQRP</sequence>
<dbReference type="RefSeq" id="WP_313875331.1">
    <property type="nucleotide sequence ID" value="NZ_JAVBIK010000001.1"/>
</dbReference>
<proteinExistence type="predicted"/>
<gene>
    <name evidence="2" type="ORF">RAE19_13240</name>
</gene>
<feature type="signal peptide" evidence="1">
    <location>
        <begin position="1"/>
        <end position="28"/>
    </location>
</feature>
<feature type="chain" id="PRO_5045056797" evidence="1">
    <location>
        <begin position="29"/>
        <end position="220"/>
    </location>
</feature>
<dbReference type="Proteomes" id="UP001321700">
    <property type="component" value="Unassembled WGS sequence"/>
</dbReference>
<reference evidence="2 3" key="1">
    <citation type="submission" date="2023-08" db="EMBL/GenBank/DDBJ databases">
        <title>Rhodoferax potami sp. nov. and Rhodoferax mekongensis sp. nov., isolated from the Mekong River in Thailand.</title>
        <authorList>
            <person name="Kitikhun S."/>
            <person name="Charoenyingcharoen P."/>
            <person name="Siriarchawattana P."/>
            <person name="Likhitrattanapisal S."/>
            <person name="Nilsakha T."/>
            <person name="Chanpet A."/>
            <person name="Rattanawaree P."/>
            <person name="Ingsriswang S."/>
        </authorList>
    </citation>
    <scope>NUCLEOTIDE SEQUENCE [LARGE SCALE GENOMIC DNA]</scope>
    <source>
        <strain evidence="2 3">TBRC 17660</strain>
    </source>
</reference>
<evidence type="ECO:0000256" key="1">
    <source>
        <dbReference type="SAM" id="SignalP"/>
    </source>
</evidence>
<comment type="caution">
    <text evidence="2">The sequence shown here is derived from an EMBL/GenBank/DDBJ whole genome shotgun (WGS) entry which is preliminary data.</text>
</comment>
<dbReference type="EMBL" id="JAVBIK010000001">
    <property type="protein sequence ID" value="MDT7519664.1"/>
    <property type="molecule type" value="Genomic_DNA"/>
</dbReference>
<name>A0ABU3KPE4_9BURK</name>
<evidence type="ECO:0000313" key="3">
    <source>
        <dbReference type="Proteomes" id="UP001321700"/>
    </source>
</evidence>
<organism evidence="2 3">
    <name type="scientific">Rhodoferax potami</name>
    <dbReference type="NCBI Taxonomy" id="3068338"/>
    <lineage>
        <taxon>Bacteria</taxon>
        <taxon>Pseudomonadati</taxon>
        <taxon>Pseudomonadota</taxon>
        <taxon>Betaproteobacteria</taxon>
        <taxon>Burkholderiales</taxon>
        <taxon>Comamonadaceae</taxon>
        <taxon>Rhodoferax</taxon>
    </lineage>
</organism>
<protein>
    <submittedName>
        <fullName evidence="2">PEP-CTERM sorting domain-containing protein</fullName>
    </submittedName>
</protein>
<accession>A0ABU3KPE4</accession>
<keyword evidence="3" id="KW-1185">Reference proteome</keyword>
<keyword evidence="1" id="KW-0732">Signal</keyword>
<evidence type="ECO:0000313" key="2">
    <source>
        <dbReference type="EMBL" id="MDT7519664.1"/>
    </source>
</evidence>